<dbReference type="GO" id="GO:0003964">
    <property type="term" value="F:RNA-directed DNA polymerase activity"/>
    <property type="evidence" value="ECO:0007669"/>
    <property type="project" value="UniProtKB-KW"/>
</dbReference>
<dbReference type="InterPro" id="IPR043502">
    <property type="entry name" value="DNA/RNA_pol_sf"/>
</dbReference>
<evidence type="ECO:0000259" key="1">
    <source>
        <dbReference type="Pfam" id="PF07727"/>
    </source>
</evidence>
<dbReference type="EMBL" id="JN575525">
    <property type="protein sequence ID" value="AEX61039.1"/>
    <property type="molecule type" value="Genomic_DNA"/>
</dbReference>
<feature type="non-terminal residue" evidence="2">
    <location>
        <position position="1"/>
    </location>
</feature>
<protein>
    <submittedName>
        <fullName evidence="2">Reverse transcriptase</fullName>
    </submittedName>
</protein>
<dbReference type="Pfam" id="PF07727">
    <property type="entry name" value="RVT_2"/>
    <property type="match status" value="1"/>
</dbReference>
<name>H2D849_CHEQI</name>
<dbReference type="SUPFAM" id="SSF56672">
    <property type="entry name" value="DNA/RNA polymerases"/>
    <property type="match status" value="1"/>
</dbReference>
<proteinExistence type="predicted"/>
<evidence type="ECO:0000313" key="2">
    <source>
        <dbReference type="EMBL" id="AEX61039.1"/>
    </source>
</evidence>
<dbReference type="AlphaFoldDB" id="H2D849"/>
<accession>H2D849</accession>
<keyword evidence="2" id="KW-0548">Nucleotidyltransferase</keyword>
<feature type="non-terminal residue" evidence="2">
    <location>
        <position position="87"/>
    </location>
</feature>
<dbReference type="InterPro" id="IPR013103">
    <property type="entry name" value="RVT_2"/>
</dbReference>
<keyword evidence="2" id="KW-0695">RNA-directed DNA polymerase</keyword>
<reference evidence="2" key="1">
    <citation type="journal article" date="2013" name="Plant Cell Rep.">
        <title>Isolation and characterization of reverse transcriptase fragments of LTR retrotransposons from the genome of Chenopodium quinoa (Amaranthaceae).</title>
        <authorList>
            <person name="Kolano B."/>
            <person name="Bednara E."/>
            <person name="Weiss-Schneeweiss H."/>
        </authorList>
    </citation>
    <scope>NUCLEOTIDE SEQUENCE</scope>
</reference>
<sequence length="87" mass="10175">TAFFHGYLDEEVYMIPPPGYTKALPGQVCRLKKSIYGLKQASRCWNKELSRFLIDFGYSQSKQDYSMFIKKDEKSFTLVVVYVDDML</sequence>
<organism evidence="2">
    <name type="scientific">Chenopodium quinoa</name>
    <name type="common">Quinoa</name>
    <dbReference type="NCBI Taxonomy" id="63459"/>
    <lineage>
        <taxon>Eukaryota</taxon>
        <taxon>Viridiplantae</taxon>
        <taxon>Streptophyta</taxon>
        <taxon>Embryophyta</taxon>
        <taxon>Tracheophyta</taxon>
        <taxon>Spermatophyta</taxon>
        <taxon>Magnoliopsida</taxon>
        <taxon>eudicotyledons</taxon>
        <taxon>Gunneridae</taxon>
        <taxon>Pentapetalae</taxon>
        <taxon>Caryophyllales</taxon>
        <taxon>Chenopodiaceae</taxon>
        <taxon>Chenopodioideae</taxon>
        <taxon>Atripliceae</taxon>
        <taxon>Chenopodium</taxon>
    </lineage>
</organism>
<feature type="domain" description="Reverse transcriptase Ty1/copia-type" evidence="1">
    <location>
        <begin position="1"/>
        <end position="87"/>
    </location>
</feature>
<gene>
    <name evidence="2" type="primary">rt</name>
</gene>
<keyword evidence="2" id="KW-0808">Transferase</keyword>